<keyword evidence="2" id="KW-1185">Reference proteome</keyword>
<reference evidence="1 2" key="1">
    <citation type="submission" date="2017-11" db="EMBL/GenBank/DDBJ databases">
        <title>Complete genome of a free-living desiccation-tolerant cyanobacterium and its photosynthetic adaptation to extreme terrestrial habitat.</title>
        <authorList>
            <person name="Shang J."/>
        </authorList>
    </citation>
    <scope>NUCLEOTIDE SEQUENCE [LARGE SCALE GENOMIC DNA]</scope>
    <source>
        <strain evidence="1 2">CCNUN1</strain>
        <plasmid evidence="2">pnfsy03</plasmid>
    </source>
</reference>
<organism evidence="1 2">
    <name type="scientific">Nostoc flagelliforme CCNUN1</name>
    <dbReference type="NCBI Taxonomy" id="2038116"/>
    <lineage>
        <taxon>Bacteria</taxon>
        <taxon>Bacillati</taxon>
        <taxon>Cyanobacteriota</taxon>
        <taxon>Cyanophyceae</taxon>
        <taxon>Nostocales</taxon>
        <taxon>Nostocaceae</taxon>
        <taxon>Nostoc</taxon>
    </lineage>
</organism>
<dbReference type="AlphaFoldDB" id="A0A2K8T642"/>
<keyword evidence="1" id="KW-0614">Plasmid</keyword>
<keyword evidence="1" id="KW-0067">ATP-binding</keyword>
<keyword evidence="1" id="KW-0547">Nucleotide-binding</keyword>
<keyword evidence="1" id="KW-0347">Helicase</keyword>
<evidence type="ECO:0000313" key="2">
    <source>
        <dbReference type="Proteomes" id="UP000232003"/>
    </source>
</evidence>
<keyword evidence="1" id="KW-0378">Hydrolase</keyword>
<dbReference type="EMBL" id="CP024788">
    <property type="protein sequence ID" value="AUB43119.1"/>
    <property type="molecule type" value="Genomic_DNA"/>
</dbReference>
<dbReference type="RefSeq" id="WP_208766836.1">
    <property type="nucleotide sequence ID" value="NZ_CAWNNC010000004.1"/>
</dbReference>
<name>A0A2K8T642_9NOSO</name>
<protein>
    <submittedName>
        <fullName evidence="1">Archaeal DNA helicase HerA or a related bacterial ATPase, containings HAS-barrel and ATPase domains</fullName>
    </submittedName>
</protein>
<evidence type="ECO:0000313" key="1">
    <source>
        <dbReference type="EMBL" id="AUB43119.1"/>
    </source>
</evidence>
<geneLocation type="plasmid" evidence="2">
    <name>pnfsy03</name>
</geneLocation>
<accession>A0A2K8T642</accession>
<proteinExistence type="predicted"/>
<dbReference type="Proteomes" id="UP000232003">
    <property type="component" value="Plasmid pNFSY03"/>
</dbReference>
<sequence length="68" mass="7738">MDSDISNTVLANSSTKMVLGVDQVEVTKVARRFRFAVNLIANLQPLEALIRMDNEGFHTKIKPFYQRV</sequence>
<dbReference type="KEGG" id="nfl:COO91_09277"/>
<dbReference type="GO" id="GO:0004386">
    <property type="term" value="F:helicase activity"/>
    <property type="evidence" value="ECO:0007669"/>
    <property type="project" value="UniProtKB-KW"/>
</dbReference>
<gene>
    <name evidence="1" type="ORF">COO91_09277</name>
</gene>